<dbReference type="EMBL" id="BGZK01000657">
    <property type="protein sequence ID" value="GBP54939.1"/>
    <property type="molecule type" value="Genomic_DNA"/>
</dbReference>
<comment type="caution">
    <text evidence="1">The sequence shown here is derived from an EMBL/GenBank/DDBJ whole genome shotgun (WGS) entry which is preliminary data.</text>
</comment>
<reference evidence="1 2" key="1">
    <citation type="journal article" date="2019" name="Commun. Biol.">
        <title>The bagworm genome reveals a unique fibroin gene that provides high tensile strength.</title>
        <authorList>
            <person name="Kono N."/>
            <person name="Nakamura H."/>
            <person name="Ohtoshi R."/>
            <person name="Tomita M."/>
            <person name="Numata K."/>
            <person name="Arakawa K."/>
        </authorList>
    </citation>
    <scope>NUCLEOTIDE SEQUENCE [LARGE SCALE GENOMIC DNA]</scope>
</reference>
<dbReference type="AlphaFoldDB" id="A0A4C1WXP6"/>
<sequence length="127" mass="14358">MDELSVKCFLYTADPIILGSSACELQEMVTKMNDSIKKRSMKINVSKTKVMVFKGGESTTKLMLVQHTQRVGKHPYAVGMGREQTTLLFVEYEKHAIRNICPWGFRENPTKIQVKIVNPGFGTSVFN</sequence>
<accession>A0A4C1WXP6</accession>
<evidence type="ECO:0000313" key="1">
    <source>
        <dbReference type="EMBL" id="GBP54939.1"/>
    </source>
</evidence>
<gene>
    <name evidence="1" type="ORF">EVAR_29781_1</name>
</gene>
<evidence type="ECO:0008006" key="3">
    <source>
        <dbReference type="Google" id="ProtNLM"/>
    </source>
</evidence>
<name>A0A4C1WXP6_EUMVA</name>
<dbReference type="Proteomes" id="UP000299102">
    <property type="component" value="Unassembled WGS sequence"/>
</dbReference>
<evidence type="ECO:0000313" key="2">
    <source>
        <dbReference type="Proteomes" id="UP000299102"/>
    </source>
</evidence>
<organism evidence="1 2">
    <name type="scientific">Eumeta variegata</name>
    <name type="common">Bagworm moth</name>
    <name type="synonym">Eumeta japonica</name>
    <dbReference type="NCBI Taxonomy" id="151549"/>
    <lineage>
        <taxon>Eukaryota</taxon>
        <taxon>Metazoa</taxon>
        <taxon>Ecdysozoa</taxon>
        <taxon>Arthropoda</taxon>
        <taxon>Hexapoda</taxon>
        <taxon>Insecta</taxon>
        <taxon>Pterygota</taxon>
        <taxon>Neoptera</taxon>
        <taxon>Endopterygota</taxon>
        <taxon>Lepidoptera</taxon>
        <taxon>Glossata</taxon>
        <taxon>Ditrysia</taxon>
        <taxon>Tineoidea</taxon>
        <taxon>Psychidae</taxon>
        <taxon>Oiketicinae</taxon>
        <taxon>Eumeta</taxon>
    </lineage>
</organism>
<protein>
    <recommendedName>
        <fullName evidence="3">Reverse transcriptase domain-containing protein</fullName>
    </recommendedName>
</protein>
<keyword evidence="2" id="KW-1185">Reference proteome</keyword>
<proteinExistence type="predicted"/>
<dbReference type="OrthoDB" id="425681at2759"/>